<dbReference type="PANTHER" id="PTHR38460:SF1">
    <property type="entry name" value="TAUTOMERASE YOLI-RELATED"/>
    <property type="match status" value="1"/>
</dbReference>
<reference evidence="1 2" key="1">
    <citation type="submission" date="2018-09" db="EMBL/GenBank/DDBJ databases">
        <authorList>
            <person name="Wang Z."/>
        </authorList>
    </citation>
    <scope>NUCLEOTIDE SEQUENCE [LARGE SCALE GENOMIC DNA]</scope>
    <source>
        <strain evidence="1 2">ALS 81</strain>
    </source>
</reference>
<dbReference type="RefSeq" id="WP_120355745.1">
    <property type="nucleotide sequence ID" value="NZ_RAQO01000008.1"/>
</dbReference>
<proteinExistence type="predicted"/>
<dbReference type="SUPFAM" id="SSF55331">
    <property type="entry name" value="Tautomerase/MIF"/>
    <property type="match status" value="1"/>
</dbReference>
<accession>A0A420E800</accession>
<dbReference type="AlphaFoldDB" id="A0A420E800"/>
<sequence length="129" mass="14837">MAQVKIYALQDFLDGNREAISEAIHTALMSELKLPEHKRFHRFIGLSEQDFVYPSDRSAQYIILEFNIFEGRSVVAKKCLIHAVFNNLQQQLGIDPNDVEITLIESPKQNWGIRGKCADELTLDYKVEL</sequence>
<dbReference type="InterPro" id="IPR014347">
    <property type="entry name" value="Tautomerase/MIF_sf"/>
</dbReference>
<dbReference type="InterPro" id="IPR037479">
    <property type="entry name" value="Tauto_MSAD"/>
</dbReference>
<organism evidence="1 2">
    <name type="scientific">Alginatibacterium sediminis</name>
    <dbReference type="NCBI Taxonomy" id="2164068"/>
    <lineage>
        <taxon>Bacteria</taxon>
        <taxon>Pseudomonadati</taxon>
        <taxon>Pseudomonadota</taxon>
        <taxon>Gammaproteobacteria</taxon>
        <taxon>Alteromonadales</taxon>
        <taxon>Alteromonadaceae</taxon>
        <taxon>Alginatibacterium</taxon>
    </lineage>
</organism>
<protein>
    <submittedName>
        <fullName evidence="1">Tautomerase family protein</fullName>
    </submittedName>
</protein>
<dbReference type="EMBL" id="RAQO01000008">
    <property type="protein sequence ID" value="RKF15659.1"/>
    <property type="molecule type" value="Genomic_DNA"/>
</dbReference>
<name>A0A420E800_9ALTE</name>
<dbReference type="PANTHER" id="PTHR38460">
    <property type="entry name" value="TAUTOMERASE YOLI-RELATED"/>
    <property type="match status" value="1"/>
</dbReference>
<evidence type="ECO:0000313" key="1">
    <source>
        <dbReference type="EMBL" id="RKF15659.1"/>
    </source>
</evidence>
<dbReference type="Pfam" id="PF14552">
    <property type="entry name" value="Tautomerase_2"/>
    <property type="match status" value="1"/>
</dbReference>
<dbReference type="Gene3D" id="3.30.429.10">
    <property type="entry name" value="Macrophage Migration Inhibitory Factor"/>
    <property type="match status" value="1"/>
</dbReference>
<keyword evidence="2" id="KW-1185">Reference proteome</keyword>
<comment type="caution">
    <text evidence="1">The sequence shown here is derived from an EMBL/GenBank/DDBJ whole genome shotgun (WGS) entry which is preliminary data.</text>
</comment>
<evidence type="ECO:0000313" key="2">
    <source>
        <dbReference type="Proteomes" id="UP000286482"/>
    </source>
</evidence>
<gene>
    <name evidence="1" type="ORF">DBZ36_14840</name>
</gene>
<dbReference type="OrthoDB" id="9804765at2"/>
<dbReference type="Proteomes" id="UP000286482">
    <property type="component" value="Unassembled WGS sequence"/>
</dbReference>